<evidence type="ECO:0000313" key="4">
    <source>
        <dbReference type="Proteomes" id="UP000625283"/>
    </source>
</evidence>
<evidence type="ECO:0000313" key="3">
    <source>
        <dbReference type="EMBL" id="MBL1411101.1"/>
    </source>
</evidence>
<gene>
    <name evidence="3" type="ORF">JKG61_20245</name>
</gene>
<feature type="domain" description="AbiJ-NTD3" evidence="2">
    <location>
        <begin position="8"/>
        <end position="176"/>
    </location>
</feature>
<proteinExistence type="predicted"/>
<dbReference type="Pfam" id="PF14355">
    <property type="entry name" value="Abi_C"/>
    <property type="match status" value="1"/>
</dbReference>
<organism evidence="3 4">
    <name type="scientific">Sphingobacterium faecale</name>
    <dbReference type="NCBI Taxonomy" id="2803775"/>
    <lineage>
        <taxon>Bacteria</taxon>
        <taxon>Pseudomonadati</taxon>
        <taxon>Bacteroidota</taxon>
        <taxon>Sphingobacteriia</taxon>
        <taxon>Sphingobacteriales</taxon>
        <taxon>Sphingobacteriaceae</taxon>
        <taxon>Sphingobacterium</taxon>
    </lineage>
</organism>
<protein>
    <submittedName>
        <fullName evidence="3">Abortive infection family protein</fullName>
    </submittedName>
</protein>
<comment type="caution">
    <text evidence="3">The sequence shown here is derived from an EMBL/GenBank/DDBJ whole genome shotgun (WGS) entry which is preliminary data.</text>
</comment>
<dbReference type="RefSeq" id="WP_202104834.1">
    <property type="nucleotide sequence ID" value="NZ_JAERTY010000012.1"/>
</dbReference>
<dbReference type="EMBL" id="JAERTY010000012">
    <property type="protein sequence ID" value="MBL1411101.1"/>
    <property type="molecule type" value="Genomic_DNA"/>
</dbReference>
<evidence type="ECO:0000259" key="1">
    <source>
        <dbReference type="Pfam" id="PF14355"/>
    </source>
</evidence>
<name>A0ABS1RB79_9SPHI</name>
<evidence type="ECO:0000259" key="2">
    <source>
        <dbReference type="Pfam" id="PF18860"/>
    </source>
</evidence>
<dbReference type="Proteomes" id="UP000625283">
    <property type="component" value="Unassembled WGS sequence"/>
</dbReference>
<accession>A0ABS1RB79</accession>
<feature type="domain" description="Abortive infection protein-like C-terminal" evidence="1">
    <location>
        <begin position="222"/>
        <end position="302"/>
    </location>
</feature>
<keyword evidence="4" id="KW-1185">Reference proteome</keyword>
<dbReference type="InterPro" id="IPR041427">
    <property type="entry name" value="AbiJ-NTD3"/>
</dbReference>
<dbReference type="InterPro" id="IPR026001">
    <property type="entry name" value="Abi-like_C"/>
</dbReference>
<dbReference type="Pfam" id="PF18860">
    <property type="entry name" value="AbiJ_NTD3"/>
    <property type="match status" value="1"/>
</dbReference>
<reference evidence="3 4" key="1">
    <citation type="submission" date="2021-01" db="EMBL/GenBank/DDBJ databases">
        <title>C459-1 draft genome sequence.</title>
        <authorList>
            <person name="Zhang X.-F."/>
        </authorList>
    </citation>
    <scope>NUCLEOTIDE SEQUENCE [LARGE SCALE GENOMIC DNA]</scope>
    <source>
        <strain evidence="4">C459-1</strain>
    </source>
</reference>
<sequence>MPKSIKNRITQEIRNEIADEIIAKNLIYNGKVRHSDFLNRLFDLKEMPSTDYRPEYNNAYKDIYQHADMNPGDWDKGWVFTDERLNLTHCADEVYLKFLDLTVNPAMRDNDGTAKQLIDIYNKSLKSIGIGFQQEIELQNGAPKYSRAILAELQSGQTTKSLEIKRYLDSDYVKQKIDLMNQNVDQATDIAIGTGKELLETVCKSVLKQKNVMTNKDWTLSQLIKNTITSLDVKPKTVANPENAERSIRQILGGIASIVQGISELRNSYGSGHGKDDDFKGLDPIYARLFIAMVADISLFILNLNGKAELEE</sequence>